<dbReference type="NCBIfam" id="NF041907">
    <property type="entry name" value="CLCA_X"/>
    <property type="match status" value="1"/>
</dbReference>
<name>A0ABY4VMA2_9GAMM</name>
<evidence type="ECO:0000313" key="2">
    <source>
        <dbReference type="EMBL" id="USD23567.1"/>
    </source>
</evidence>
<accession>A0ABY4VMA2</accession>
<proteinExistence type="predicted"/>
<dbReference type="RefSeq" id="WP_252085912.1">
    <property type="nucleotide sequence ID" value="NZ_CP092418.1"/>
</dbReference>
<dbReference type="Proteomes" id="UP001055658">
    <property type="component" value="Chromosome"/>
</dbReference>
<dbReference type="Pfam" id="PF18796">
    <property type="entry name" value="LPD1"/>
    <property type="match status" value="1"/>
</dbReference>
<keyword evidence="3" id="KW-1185">Reference proteome</keyword>
<reference evidence="2" key="1">
    <citation type="submission" date="2022-02" db="EMBL/GenBank/DDBJ databases">
        <title>Coral-associated bacteria.</title>
        <authorList>
            <person name="Tang K."/>
            <person name="Wang X."/>
        </authorList>
    </citation>
    <scope>NUCLEOTIDE SEQUENCE</scope>
    <source>
        <strain evidence="2">SCSIO 43006</strain>
    </source>
</reference>
<organism evidence="2 3">
    <name type="scientific">Microbulbifer variabilis</name>
    <dbReference type="NCBI Taxonomy" id="266805"/>
    <lineage>
        <taxon>Bacteria</taxon>
        <taxon>Pseudomonadati</taxon>
        <taxon>Pseudomonadota</taxon>
        <taxon>Gammaproteobacteria</taxon>
        <taxon>Cellvibrionales</taxon>
        <taxon>Microbulbiferaceae</taxon>
        <taxon>Microbulbifer</taxon>
    </lineage>
</organism>
<feature type="domain" description="Large polyvalent protein-associated" evidence="1">
    <location>
        <begin position="223"/>
        <end position="294"/>
    </location>
</feature>
<evidence type="ECO:0000259" key="1">
    <source>
        <dbReference type="Pfam" id="PF18796"/>
    </source>
</evidence>
<protein>
    <recommendedName>
        <fullName evidence="1">Large polyvalent protein-associated domain-containing protein</fullName>
    </recommendedName>
</protein>
<evidence type="ECO:0000313" key="3">
    <source>
        <dbReference type="Proteomes" id="UP001055658"/>
    </source>
</evidence>
<sequence>MPGQSVAVYSGARSGNPLVEQVELVIVSRANSSHPFSPKLAMVATRKFYRRGPDVRGSEQVSFVDVRRRFGFRSIAIGRWVTAEERDRAAGLFYDALSDLMVILQGPETLISLRGNLSFQYGIGGRLGVSAFYDPSAKSFSLAKNAGPGAIAHEWFHALDHYLAQKVFSDTSSSMYASEAWLRDATPVPHPLNDLLFACFKTVMLDEGGNNPSELVKASVNVDKVNGSIYYSQPVELCARAFEAFIQDSSINNNFLVAGSKASQEAKLGLYPQGQQRLRINQAFTAYFSCLGNSLWSLMRANQ</sequence>
<gene>
    <name evidence="2" type="ORF">MJO52_10615</name>
</gene>
<dbReference type="InterPro" id="IPR041047">
    <property type="entry name" value="LPD1"/>
</dbReference>
<dbReference type="EMBL" id="CP092418">
    <property type="protein sequence ID" value="USD23567.1"/>
    <property type="molecule type" value="Genomic_DNA"/>
</dbReference>